<evidence type="ECO:0000313" key="1">
    <source>
        <dbReference type="EMBL" id="KXN67120.1"/>
    </source>
</evidence>
<dbReference type="AlphaFoldDB" id="A0A137NWB6"/>
<gene>
    <name evidence="1" type="ORF">CONCODRAFT_10889</name>
</gene>
<dbReference type="Proteomes" id="UP000070444">
    <property type="component" value="Unassembled WGS sequence"/>
</dbReference>
<reference evidence="1 2" key="1">
    <citation type="journal article" date="2015" name="Genome Biol. Evol.">
        <title>Phylogenomic analyses indicate that early fungi evolved digesting cell walls of algal ancestors of land plants.</title>
        <authorList>
            <person name="Chang Y."/>
            <person name="Wang S."/>
            <person name="Sekimoto S."/>
            <person name="Aerts A.L."/>
            <person name="Choi C."/>
            <person name="Clum A."/>
            <person name="LaButti K.M."/>
            <person name="Lindquist E.A."/>
            <person name="Yee Ngan C."/>
            <person name="Ohm R.A."/>
            <person name="Salamov A.A."/>
            <person name="Grigoriev I.V."/>
            <person name="Spatafora J.W."/>
            <person name="Berbee M.L."/>
        </authorList>
    </citation>
    <scope>NUCLEOTIDE SEQUENCE [LARGE SCALE GENOMIC DNA]</scope>
    <source>
        <strain evidence="1 2">NRRL 28638</strain>
    </source>
</reference>
<dbReference type="EMBL" id="KQ964659">
    <property type="protein sequence ID" value="KXN67120.1"/>
    <property type="molecule type" value="Genomic_DNA"/>
</dbReference>
<dbReference type="SUPFAM" id="SSF52047">
    <property type="entry name" value="RNI-like"/>
    <property type="match status" value="1"/>
</dbReference>
<proteinExistence type="predicted"/>
<evidence type="ECO:0008006" key="3">
    <source>
        <dbReference type="Google" id="ProtNLM"/>
    </source>
</evidence>
<organism evidence="1 2">
    <name type="scientific">Conidiobolus coronatus (strain ATCC 28846 / CBS 209.66 / NRRL 28638)</name>
    <name type="common">Delacroixia coronata</name>
    <dbReference type="NCBI Taxonomy" id="796925"/>
    <lineage>
        <taxon>Eukaryota</taxon>
        <taxon>Fungi</taxon>
        <taxon>Fungi incertae sedis</taxon>
        <taxon>Zoopagomycota</taxon>
        <taxon>Entomophthoromycotina</taxon>
        <taxon>Entomophthoromycetes</taxon>
        <taxon>Entomophthorales</taxon>
        <taxon>Ancylistaceae</taxon>
        <taxon>Conidiobolus</taxon>
    </lineage>
</organism>
<dbReference type="InterPro" id="IPR032675">
    <property type="entry name" value="LRR_dom_sf"/>
</dbReference>
<accession>A0A137NWB6</accession>
<name>A0A137NWB6_CONC2</name>
<dbReference type="OrthoDB" id="10680286at2759"/>
<sequence length="269" mass="31361">MESLEHVYFSSINDEVDEYISTNPIFPKSIKSLKICYINESNVIDDDLLVYNTIDASYINLNSLTIITNKMLENLSSGMTNLQEIEIKNIYNLDNAKLVDFLKFNPQLRKLDTDNINYNEEILKVILSSKYLEHWSINSGSWEHVEINNLPSNCSIKYLRINSSMPDSLILHLINFCKSLKTLELEINRDFNYLGWSKLERRVNKLKLVYNRQTLNGIKEIDALGLFNSVHVEIDPYTKDDINKHIDFKLNNYKVIFSTSKTYSLKLIN</sequence>
<keyword evidence="2" id="KW-1185">Reference proteome</keyword>
<dbReference type="Gene3D" id="3.80.10.10">
    <property type="entry name" value="Ribonuclease Inhibitor"/>
    <property type="match status" value="1"/>
</dbReference>
<evidence type="ECO:0000313" key="2">
    <source>
        <dbReference type="Proteomes" id="UP000070444"/>
    </source>
</evidence>
<protein>
    <recommendedName>
        <fullName evidence="3">RNI-like protein</fullName>
    </recommendedName>
</protein>